<evidence type="ECO:0000313" key="3">
    <source>
        <dbReference type="Proteomes" id="UP000247409"/>
    </source>
</evidence>
<reference evidence="2 3" key="1">
    <citation type="journal article" date="2018" name="Mol. Biol. Evol.">
        <title>Analysis of the draft genome of the red seaweed Gracilariopsis chorda provides insights into genome size evolution in Rhodophyta.</title>
        <authorList>
            <person name="Lee J."/>
            <person name="Yang E.C."/>
            <person name="Graf L."/>
            <person name="Yang J.H."/>
            <person name="Qiu H."/>
            <person name="Zel Zion U."/>
            <person name="Chan C.X."/>
            <person name="Stephens T.G."/>
            <person name="Weber A.P.M."/>
            <person name="Boo G.H."/>
            <person name="Boo S.M."/>
            <person name="Kim K.M."/>
            <person name="Shin Y."/>
            <person name="Jung M."/>
            <person name="Lee S.J."/>
            <person name="Yim H.S."/>
            <person name="Lee J.H."/>
            <person name="Bhattacharya D."/>
            <person name="Yoon H.S."/>
        </authorList>
    </citation>
    <scope>NUCLEOTIDE SEQUENCE [LARGE SCALE GENOMIC DNA]</scope>
    <source>
        <strain evidence="2 3">SKKU-2015</strain>
        <tissue evidence="2">Whole body</tissue>
    </source>
</reference>
<dbReference type="Pfam" id="PF07727">
    <property type="entry name" value="RVT_2"/>
    <property type="match status" value="1"/>
</dbReference>
<protein>
    <recommendedName>
        <fullName evidence="1">Reverse transcriptase Ty1/copia-type domain-containing protein</fullName>
    </recommendedName>
</protein>
<dbReference type="EMBL" id="NBIV01000162">
    <property type="protein sequence ID" value="PXF42475.1"/>
    <property type="molecule type" value="Genomic_DNA"/>
</dbReference>
<organism evidence="2 3">
    <name type="scientific">Gracilariopsis chorda</name>
    <dbReference type="NCBI Taxonomy" id="448386"/>
    <lineage>
        <taxon>Eukaryota</taxon>
        <taxon>Rhodophyta</taxon>
        <taxon>Florideophyceae</taxon>
        <taxon>Rhodymeniophycidae</taxon>
        <taxon>Gracilariales</taxon>
        <taxon>Gracilariaceae</taxon>
        <taxon>Gracilariopsis</taxon>
    </lineage>
</organism>
<comment type="caution">
    <text evidence="2">The sequence shown here is derived from an EMBL/GenBank/DDBJ whole genome shotgun (WGS) entry which is preliminary data.</text>
</comment>
<dbReference type="AlphaFoldDB" id="A0A2V3IK54"/>
<dbReference type="InterPro" id="IPR013103">
    <property type="entry name" value="RVT_2"/>
</dbReference>
<name>A0A2V3IK54_9FLOR</name>
<evidence type="ECO:0000259" key="1">
    <source>
        <dbReference type="Pfam" id="PF07727"/>
    </source>
</evidence>
<feature type="domain" description="Reverse transcriptase Ty1/copia-type" evidence="1">
    <location>
        <begin position="100"/>
        <end position="283"/>
    </location>
</feature>
<dbReference type="OrthoDB" id="413361at2759"/>
<proteinExistence type="predicted"/>
<dbReference type="STRING" id="448386.A0A2V3IK54"/>
<accession>A0A2V3IK54</accession>
<dbReference type="Proteomes" id="UP000247409">
    <property type="component" value="Unassembled WGS sequence"/>
</dbReference>
<sequence length="295" mass="33659">MALTPFLRPFPSSPLKIPILPPPPMVTPVVHPVQSNEVQVSPNQESDRIQQNYVREFYEAFWCKEFMLHQAHGLPSFVTENAYREEEMALKKTVLEIPISKIPEGANVINSHVFYRFKKCDDYSLVLKARIAPHGNEDKDKLSLKTDSATCLLTGIRLLLSLALVNKWILAKIDFESAFLQTGDATRDVYVVLPRECTIRYRFYWLLLASAYGLVNASAKWQALSDNLLSSLGFIQLVYVPQLFYRINKTAVKMAAVRVVDDVLFVGPRYLIDQIISKIQRSYELGTIVNWTGLF</sequence>
<gene>
    <name evidence="2" type="ORF">BWQ96_07813</name>
</gene>
<evidence type="ECO:0000313" key="2">
    <source>
        <dbReference type="EMBL" id="PXF42475.1"/>
    </source>
</evidence>
<keyword evidence="3" id="KW-1185">Reference proteome</keyword>